<feature type="non-terminal residue" evidence="8">
    <location>
        <position position="1"/>
    </location>
</feature>
<dbReference type="EMBL" id="JABBWE010000118">
    <property type="protein sequence ID" value="KAG1785116.1"/>
    <property type="molecule type" value="Genomic_DNA"/>
</dbReference>
<dbReference type="Gene3D" id="1.10.287.410">
    <property type="match status" value="1"/>
</dbReference>
<evidence type="ECO:0000256" key="1">
    <source>
        <dbReference type="ARBA" id="ARBA00009431"/>
    </source>
</evidence>
<keyword evidence="6" id="KW-0325">Glycoprotein</keyword>
<keyword evidence="4" id="KW-0732">Signal</keyword>
<keyword evidence="9" id="KW-1185">Reference proteome</keyword>
<keyword evidence="5 7" id="KW-0378">Hydrolase</keyword>
<keyword evidence="2 7" id="KW-0121">Carboxypeptidase</keyword>
<dbReference type="GO" id="GO:0000324">
    <property type="term" value="C:fungal-type vacuole"/>
    <property type="evidence" value="ECO:0007669"/>
    <property type="project" value="TreeGrafter"/>
</dbReference>
<dbReference type="Pfam" id="PF00450">
    <property type="entry name" value="Peptidase_S10"/>
    <property type="match status" value="1"/>
</dbReference>
<evidence type="ECO:0000256" key="2">
    <source>
        <dbReference type="ARBA" id="ARBA00022645"/>
    </source>
</evidence>
<name>A0A9P7DAY3_9AGAM</name>
<dbReference type="GO" id="GO:0004185">
    <property type="term" value="F:serine-type carboxypeptidase activity"/>
    <property type="evidence" value="ECO:0007669"/>
    <property type="project" value="UniProtKB-UniRule"/>
</dbReference>
<dbReference type="Gene3D" id="3.40.50.1820">
    <property type="entry name" value="alpha/beta hydrolase"/>
    <property type="match status" value="1"/>
</dbReference>
<gene>
    <name evidence="8" type="ORF">HD556DRAFT_1424533</name>
</gene>
<dbReference type="OrthoDB" id="443318at2759"/>
<evidence type="ECO:0000256" key="3">
    <source>
        <dbReference type="ARBA" id="ARBA00022670"/>
    </source>
</evidence>
<comment type="caution">
    <text evidence="8">The sequence shown here is derived from an EMBL/GenBank/DDBJ whole genome shotgun (WGS) entry which is preliminary data.</text>
</comment>
<comment type="similarity">
    <text evidence="1 7">Belongs to the peptidase S10 family.</text>
</comment>
<protein>
    <recommendedName>
        <fullName evidence="7">Carboxypeptidase</fullName>
        <ecNumber evidence="7">3.4.16.-</ecNumber>
    </recommendedName>
</protein>
<dbReference type="PROSITE" id="PS00560">
    <property type="entry name" value="CARBOXYPEPT_SER_HIS"/>
    <property type="match status" value="1"/>
</dbReference>
<dbReference type="PROSITE" id="PS00131">
    <property type="entry name" value="CARBOXYPEPT_SER_SER"/>
    <property type="match status" value="1"/>
</dbReference>
<evidence type="ECO:0000256" key="6">
    <source>
        <dbReference type="ARBA" id="ARBA00023180"/>
    </source>
</evidence>
<evidence type="ECO:0000256" key="7">
    <source>
        <dbReference type="RuleBase" id="RU361156"/>
    </source>
</evidence>
<dbReference type="SUPFAM" id="SSF53474">
    <property type="entry name" value="alpha/beta-Hydrolases"/>
    <property type="match status" value="1"/>
</dbReference>
<dbReference type="RefSeq" id="XP_041152601.1">
    <property type="nucleotide sequence ID" value="XM_041304591.1"/>
</dbReference>
<dbReference type="PRINTS" id="PR00724">
    <property type="entry name" value="CRBOXYPTASEC"/>
</dbReference>
<evidence type="ECO:0000313" key="9">
    <source>
        <dbReference type="Proteomes" id="UP000719766"/>
    </source>
</evidence>
<evidence type="ECO:0000256" key="4">
    <source>
        <dbReference type="ARBA" id="ARBA00022729"/>
    </source>
</evidence>
<keyword evidence="3 7" id="KW-0645">Protease</keyword>
<dbReference type="InterPro" id="IPR029058">
    <property type="entry name" value="AB_hydrolase_fold"/>
</dbReference>
<evidence type="ECO:0000256" key="5">
    <source>
        <dbReference type="ARBA" id="ARBA00022801"/>
    </source>
</evidence>
<dbReference type="AlphaFoldDB" id="A0A9P7DAY3"/>
<dbReference type="InterPro" id="IPR001563">
    <property type="entry name" value="Peptidase_S10"/>
</dbReference>
<dbReference type="InterPro" id="IPR033124">
    <property type="entry name" value="Ser_caboxypep_his_AS"/>
</dbReference>
<reference evidence="8" key="1">
    <citation type="journal article" date="2020" name="New Phytol.">
        <title>Comparative genomics reveals dynamic genome evolution in host specialist ectomycorrhizal fungi.</title>
        <authorList>
            <person name="Lofgren L.A."/>
            <person name="Nguyen N.H."/>
            <person name="Vilgalys R."/>
            <person name="Ruytinx J."/>
            <person name="Liao H.L."/>
            <person name="Branco S."/>
            <person name="Kuo A."/>
            <person name="LaButti K."/>
            <person name="Lipzen A."/>
            <person name="Andreopoulos W."/>
            <person name="Pangilinan J."/>
            <person name="Riley R."/>
            <person name="Hundley H."/>
            <person name="Na H."/>
            <person name="Barry K."/>
            <person name="Grigoriev I.V."/>
            <person name="Stajich J.E."/>
            <person name="Kennedy P.G."/>
        </authorList>
    </citation>
    <scope>NUCLEOTIDE SEQUENCE</scope>
    <source>
        <strain evidence="8">S12</strain>
    </source>
</reference>
<dbReference type="PANTHER" id="PTHR11802">
    <property type="entry name" value="SERINE PROTEASE FAMILY S10 SERINE CARBOXYPEPTIDASE"/>
    <property type="match status" value="1"/>
</dbReference>
<proteinExistence type="inferred from homology"/>
<dbReference type="GeneID" id="64598355"/>
<dbReference type="EC" id="3.4.16.-" evidence="7"/>
<dbReference type="InterPro" id="IPR018202">
    <property type="entry name" value="Ser_caboxypep_ser_AS"/>
</dbReference>
<dbReference type="GO" id="GO:0006508">
    <property type="term" value="P:proteolysis"/>
    <property type="evidence" value="ECO:0007669"/>
    <property type="project" value="UniProtKB-KW"/>
</dbReference>
<dbReference type="Proteomes" id="UP000719766">
    <property type="component" value="Unassembled WGS sequence"/>
</dbReference>
<organism evidence="8 9">
    <name type="scientific">Suillus plorans</name>
    <dbReference type="NCBI Taxonomy" id="116603"/>
    <lineage>
        <taxon>Eukaryota</taxon>
        <taxon>Fungi</taxon>
        <taxon>Dikarya</taxon>
        <taxon>Basidiomycota</taxon>
        <taxon>Agaricomycotina</taxon>
        <taxon>Agaricomycetes</taxon>
        <taxon>Agaricomycetidae</taxon>
        <taxon>Boletales</taxon>
        <taxon>Suillineae</taxon>
        <taxon>Suillaceae</taxon>
        <taxon>Suillus</taxon>
    </lineage>
</organism>
<dbReference type="PANTHER" id="PTHR11802:SF113">
    <property type="entry name" value="SERINE CARBOXYPEPTIDASE CTSA-4.1"/>
    <property type="match status" value="1"/>
</dbReference>
<sequence>MIWESRVVSLFVSQLYTTTMFTKRRAFSTLCFALAAGATTQTFLGLDTPNYGTSRQLMKSFTQSFTAPYDEGLFMPVEQLSALSEAQFTTLAHPLFPNYSVRIKKSSDFCDGTVNAYTGYIDIQARHLFFYFFESRNDPAKDDVIFWTNGGPGCSSSLGVYVELGPCRVVNDTSTVFHPESWNSNANIFFVDQPIGVGFSYADYGETVSTTEEASKDIAAFVAIFFENFTQFKGRAFHMAGESYGGRYVPVFAAAVYDQNALLTAAGVTPINLQSIMIGNGLTDFYTMTAAYVEMQCTGASVSPVQSISACNRMKKALPRCQKWLTDSCINQFDLMNCEAASNFCDTEISDPFFSTGMNPYDLSKACDGPIAETLCYPITLSMANFLDQPSVRQKLGVDPAVIGNYSSCSDPVGQAFALAMDEYHPTYPHVAALLERGVRALIYVGSYDWICNWLGNQAWTLNMEWSGKEAFGQQPLESWLVDGKVAGKTRSANGLTFATVDGAGHMVPLDKPKEALTMVQRWLAGSGL</sequence>
<accession>A0A9P7DAY3</accession>
<evidence type="ECO:0000313" key="8">
    <source>
        <dbReference type="EMBL" id="KAG1785116.1"/>
    </source>
</evidence>